<evidence type="ECO:0000313" key="3">
    <source>
        <dbReference type="Proteomes" id="UP001144323"/>
    </source>
</evidence>
<evidence type="ECO:0000256" key="1">
    <source>
        <dbReference type="SAM" id="SignalP"/>
    </source>
</evidence>
<feature type="chain" id="PRO_5040980339" evidence="1">
    <location>
        <begin position="22"/>
        <end position="139"/>
    </location>
</feature>
<dbReference type="EMBL" id="BSEC01000001">
    <property type="protein sequence ID" value="GLI93118.1"/>
    <property type="molecule type" value="Genomic_DNA"/>
</dbReference>
<organism evidence="2 3">
    <name type="scientific">Methylocystis echinoides</name>
    <dbReference type="NCBI Taxonomy" id="29468"/>
    <lineage>
        <taxon>Bacteria</taxon>
        <taxon>Pseudomonadati</taxon>
        <taxon>Pseudomonadota</taxon>
        <taxon>Alphaproteobacteria</taxon>
        <taxon>Hyphomicrobiales</taxon>
        <taxon>Methylocystaceae</taxon>
        <taxon>Methylocystis</taxon>
    </lineage>
</organism>
<feature type="signal peptide" evidence="1">
    <location>
        <begin position="1"/>
        <end position="21"/>
    </location>
</feature>
<comment type="caution">
    <text evidence="2">The sequence shown here is derived from an EMBL/GenBank/DDBJ whole genome shotgun (WGS) entry which is preliminary data.</text>
</comment>
<keyword evidence="3" id="KW-1185">Reference proteome</keyword>
<protein>
    <submittedName>
        <fullName evidence="2">DNA breaking-rejoining protein</fullName>
    </submittedName>
</protein>
<accession>A0A9W6GU49</accession>
<sequence length="139" mass="14484">MRLPLPLTAAALSLVCFASLAAAQETPTVHRVTFKQGQATLRGGVKGYASNDYVFPVGAGESMKVSLASGKAFFNVLPPGSKDEAIFVGSTSGATFEGVAATSGDYTARVYLMRNEARRGTAARYTLSIRLGDKSASGK</sequence>
<proteinExistence type="predicted"/>
<dbReference type="AlphaFoldDB" id="A0A9W6GU49"/>
<dbReference type="Gene3D" id="2.60.120.380">
    <property type="match status" value="1"/>
</dbReference>
<name>A0A9W6GU49_9HYPH</name>
<keyword evidence="1" id="KW-0732">Signal</keyword>
<reference evidence="2" key="1">
    <citation type="journal article" date="2023" name="Int. J. Syst. Evol. Microbiol.">
        <title>Methylocystis iwaonis sp. nov., a type II methane-oxidizing bacterium from surface soil of a rice paddy field in Japan, and emended description of the genus Methylocystis (ex Whittenbury et al. 1970) Bowman et al. 1993.</title>
        <authorList>
            <person name="Kaise H."/>
            <person name="Sawadogo J.B."/>
            <person name="Alam M.S."/>
            <person name="Ueno C."/>
            <person name="Dianou D."/>
            <person name="Shinjo R."/>
            <person name="Asakawa S."/>
        </authorList>
    </citation>
    <scope>NUCLEOTIDE SEQUENCE</scope>
    <source>
        <strain evidence="2">LMG27198</strain>
    </source>
</reference>
<evidence type="ECO:0000313" key="2">
    <source>
        <dbReference type="EMBL" id="GLI93118.1"/>
    </source>
</evidence>
<gene>
    <name evidence="2" type="ORF">LMG27198_21100</name>
</gene>
<dbReference type="RefSeq" id="WP_281802747.1">
    <property type="nucleotide sequence ID" value="NZ_BSEC01000001.1"/>
</dbReference>
<dbReference type="Proteomes" id="UP001144323">
    <property type="component" value="Unassembled WGS sequence"/>
</dbReference>